<evidence type="ECO:0000313" key="1">
    <source>
        <dbReference type="EMBL" id="KEZ76080.1"/>
    </source>
</evidence>
<dbReference type="AlphaFoldDB" id="A0A084IH96"/>
<dbReference type="PATRIC" id="fig|1304275.5.peg.3428"/>
<dbReference type="Gene3D" id="3.30.420.300">
    <property type="entry name" value="2-keto-3-deoxy-galactonokinase, substrate binding domain"/>
    <property type="match status" value="1"/>
</dbReference>
<dbReference type="Pfam" id="PF05035">
    <property type="entry name" value="DGOK"/>
    <property type="match status" value="1"/>
</dbReference>
<dbReference type="RefSeq" id="WP_037340848.1">
    <property type="nucleotide sequence ID" value="NZ_APNK01000040.1"/>
</dbReference>
<dbReference type="CDD" id="cd24012">
    <property type="entry name" value="ASKHA_NBD_KDGal-kinase"/>
    <property type="match status" value="1"/>
</dbReference>
<comment type="caution">
    <text evidence="1">The sequence shown here is derived from an EMBL/GenBank/DDBJ whole genome shotgun (WGS) entry which is preliminary data.</text>
</comment>
<dbReference type="EMBL" id="APNK01000040">
    <property type="protein sequence ID" value="KEZ76080.1"/>
    <property type="molecule type" value="Genomic_DNA"/>
</dbReference>
<keyword evidence="2" id="KW-1185">Reference proteome</keyword>
<reference evidence="1 2" key="1">
    <citation type="submission" date="2013-03" db="EMBL/GenBank/DDBJ databases">
        <title>Salinisphaera hydrothermalis C41B8 Genome Sequencing.</title>
        <authorList>
            <person name="Li C."/>
            <person name="Lai Q."/>
            <person name="Shao Z."/>
        </authorList>
    </citation>
    <scope>NUCLEOTIDE SEQUENCE [LARGE SCALE GENOMIC DNA]</scope>
    <source>
        <strain evidence="1 2">C41B8</strain>
    </source>
</reference>
<dbReference type="InterPro" id="IPR007729">
    <property type="entry name" value="DGOK"/>
</dbReference>
<dbReference type="eggNOG" id="COG3734">
    <property type="taxonomic scope" value="Bacteria"/>
</dbReference>
<dbReference type="GO" id="GO:0008671">
    <property type="term" value="F:2-dehydro-3-deoxygalactonokinase activity"/>
    <property type="evidence" value="ECO:0007669"/>
    <property type="project" value="InterPro"/>
</dbReference>
<dbReference type="GO" id="GO:0034194">
    <property type="term" value="P:D-galactonate catabolic process"/>
    <property type="evidence" value="ECO:0007669"/>
    <property type="project" value="InterPro"/>
</dbReference>
<sequence length="316" mass="33667">MDDKSLNTARLIALDWGTSSLRAWLLGDEGEVIDAHAAKRGIMQVEDGDFAGVYREIVGDWIAVHGELPALACGMIGSRGGWAEAEYVDCPAELSVLADRLLTIDADPVSLRVVPGVMQPSGPGVRPDVMRGEETQVLGALSAAPELAERGVLVLPGTHCKWVHIAEHRLAAFATYMTGELFAVLQHHSILGKPAADRDGVTDDKAFELGVDTAREAGAAGLSSILFSARSRMLAGEIAAEATPDYLSGLLIGDELRSALTGVDEVPPLRLIGDDALCRRYRHALARFGIEDVAEIPDAARIGLWRIAEAAGLLTY</sequence>
<dbReference type="Proteomes" id="UP000028302">
    <property type="component" value="Unassembled WGS sequence"/>
</dbReference>
<dbReference type="InterPro" id="IPR042258">
    <property type="entry name" value="DGOK_N"/>
</dbReference>
<dbReference type="Gene3D" id="3.30.420.310">
    <property type="entry name" value="2-keto-3-deoxy-galactonokinase, C-terminal domain"/>
    <property type="match status" value="1"/>
</dbReference>
<accession>A0A084IH96</accession>
<dbReference type="STRING" id="1304275.C41B8_16739"/>
<dbReference type="InterPro" id="IPR042257">
    <property type="entry name" value="DGOK_C"/>
</dbReference>
<name>A0A084IH96_SALHC</name>
<proteinExistence type="predicted"/>
<evidence type="ECO:0000313" key="2">
    <source>
        <dbReference type="Proteomes" id="UP000028302"/>
    </source>
</evidence>
<keyword evidence="1" id="KW-0418">Kinase</keyword>
<gene>
    <name evidence="1" type="ORF">C41B8_16739</name>
</gene>
<dbReference type="OrthoDB" id="256574at2"/>
<organism evidence="1 2">
    <name type="scientific">Salinisphaera hydrothermalis (strain C41B8)</name>
    <dbReference type="NCBI Taxonomy" id="1304275"/>
    <lineage>
        <taxon>Bacteria</taxon>
        <taxon>Pseudomonadati</taxon>
        <taxon>Pseudomonadota</taxon>
        <taxon>Gammaproteobacteria</taxon>
        <taxon>Salinisphaerales</taxon>
        <taxon>Salinisphaeraceae</taxon>
        <taxon>Salinisphaera</taxon>
    </lineage>
</organism>
<protein>
    <submittedName>
        <fullName evidence="1">2-keto-3-deoxy-galactonokinase</fullName>
    </submittedName>
</protein>
<keyword evidence="1" id="KW-0808">Transferase</keyword>